<dbReference type="EMBL" id="JH598070">
    <property type="status" value="NOT_ANNOTATED_CDS"/>
    <property type="molecule type" value="Genomic_DNA"/>
</dbReference>
<reference evidence="1" key="2">
    <citation type="submission" date="2015-06" db="UniProtKB">
        <authorList>
            <consortium name="EnsemblProtists"/>
        </authorList>
    </citation>
    <scope>IDENTIFICATION</scope>
    <source>
        <strain evidence="1">Emoy2</strain>
    </source>
</reference>
<name>M4BAG7_HYAAE</name>
<reference evidence="2" key="1">
    <citation type="journal article" date="2010" name="Science">
        <title>Signatures of adaptation to obligate biotrophy in the Hyaloperonospora arabidopsidis genome.</title>
        <authorList>
            <person name="Baxter L."/>
            <person name="Tripathy S."/>
            <person name="Ishaque N."/>
            <person name="Boot N."/>
            <person name="Cabral A."/>
            <person name="Kemen E."/>
            <person name="Thines M."/>
            <person name="Ah-Fong A."/>
            <person name="Anderson R."/>
            <person name="Badejoko W."/>
            <person name="Bittner-Eddy P."/>
            <person name="Boore J.L."/>
            <person name="Chibucos M.C."/>
            <person name="Coates M."/>
            <person name="Dehal P."/>
            <person name="Delehaunty K."/>
            <person name="Dong S."/>
            <person name="Downton P."/>
            <person name="Dumas B."/>
            <person name="Fabro G."/>
            <person name="Fronick C."/>
            <person name="Fuerstenberg S.I."/>
            <person name="Fulton L."/>
            <person name="Gaulin E."/>
            <person name="Govers F."/>
            <person name="Hughes L."/>
            <person name="Humphray S."/>
            <person name="Jiang R.H."/>
            <person name="Judelson H."/>
            <person name="Kamoun S."/>
            <person name="Kyung K."/>
            <person name="Meijer H."/>
            <person name="Minx P."/>
            <person name="Morris P."/>
            <person name="Nelson J."/>
            <person name="Phuntumart V."/>
            <person name="Qutob D."/>
            <person name="Rehmany A."/>
            <person name="Rougon-Cardoso A."/>
            <person name="Ryden P."/>
            <person name="Torto-Alalibo T."/>
            <person name="Studholme D."/>
            <person name="Wang Y."/>
            <person name="Win J."/>
            <person name="Wood J."/>
            <person name="Clifton S.W."/>
            <person name="Rogers J."/>
            <person name="Van den Ackerveken G."/>
            <person name="Jones J.D."/>
            <person name="McDowell J.M."/>
            <person name="Beynon J."/>
            <person name="Tyler B.M."/>
        </authorList>
    </citation>
    <scope>NUCLEOTIDE SEQUENCE [LARGE SCALE GENOMIC DNA]</scope>
    <source>
        <strain evidence="2">Emoy2</strain>
    </source>
</reference>
<protein>
    <submittedName>
        <fullName evidence="1">Uncharacterized protein</fullName>
    </submittedName>
</protein>
<proteinExistence type="predicted"/>
<dbReference type="Proteomes" id="UP000011713">
    <property type="component" value="Unassembled WGS sequence"/>
</dbReference>
<accession>M4BAG7</accession>
<dbReference type="EnsemblProtists" id="HpaT803277">
    <property type="protein sequence ID" value="HpaP803277"/>
    <property type="gene ID" value="HpaG803277"/>
</dbReference>
<organism evidence="1 2">
    <name type="scientific">Hyaloperonospora arabidopsidis (strain Emoy2)</name>
    <name type="common">Downy mildew agent</name>
    <name type="synonym">Peronospora arabidopsidis</name>
    <dbReference type="NCBI Taxonomy" id="559515"/>
    <lineage>
        <taxon>Eukaryota</taxon>
        <taxon>Sar</taxon>
        <taxon>Stramenopiles</taxon>
        <taxon>Oomycota</taxon>
        <taxon>Peronosporomycetes</taxon>
        <taxon>Peronosporales</taxon>
        <taxon>Peronosporaceae</taxon>
        <taxon>Hyaloperonospora</taxon>
    </lineage>
</organism>
<keyword evidence="2" id="KW-1185">Reference proteome</keyword>
<dbReference type="InParanoid" id="M4BAG7"/>
<evidence type="ECO:0000313" key="1">
    <source>
        <dbReference type="EnsemblProtists" id="HpaP803277"/>
    </source>
</evidence>
<dbReference type="AlphaFoldDB" id="M4BAG7"/>
<dbReference type="VEuPathDB" id="FungiDB:HpaG803277"/>
<sequence length="103" mass="11746">MSAAGPWAHDLSSDYETVQLREEKVDTDYYLVKLPTCRPFQYLFSSFSHMQSCRLHYTEVTSVTAALIIHAKLTHSSVGAICLKSHEQSPRWSIPTAPTRRYV</sequence>
<evidence type="ECO:0000313" key="2">
    <source>
        <dbReference type="Proteomes" id="UP000011713"/>
    </source>
</evidence>
<dbReference type="HOGENOM" id="CLU_2268991_0_0_1"/>